<evidence type="ECO:0000313" key="2">
    <source>
        <dbReference type="EMBL" id="MFC6726837.1"/>
    </source>
</evidence>
<evidence type="ECO:0000313" key="3">
    <source>
        <dbReference type="Proteomes" id="UP001596328"/>
    </source>
</evidence>
<comment type="caution">
    <text evidence="2">The sequence shown here is derived from an EMBL/GenBank/DDBJ whole genome shotgun (WGS) entry which is preliminary data.</text>
</comment>
<dbReference type="Proteomes" id="UP001596328">
    <property type="component" value="Unassembled WGS sequence"/>
</dbReference>
<dbReference type="InterPro" id="IPR058274">
    <property type="entry name" value="DUF7968"/>
</dbReference>
<gene>
    <name evidence="2" type="ORF">ACFQE1_21165</name>
</gene>
<dbReference type="AlphaFoldDB" id="A0ABD5S6D9"/>
<accession>A0ABD5S6D9</accession>
<feature type="domain" description="DUF7968" evidence="1">
    <location>
        <begin position="3"/>
        <end position="101"/>
    </location>
</feature>
<name>A0ABD5S6D9_9EURY</name>
<keyword evidence="3" id="KW-1185">Reference proteome</keyword>
<dbReference type="EMBL" id="JBHSWU010001436">
    <property type="protein sequence ID" value="MFC6726837.1"/>
    <property type="molecule type" value="Genomic_DNA"/>
</dbReference>
<reference evidence="2 3" key="1">
    <citation type="journal article" date="2019" name="Int. J. Syst. Evol. Microbiol.">
        <title>The Global Catalogue of Microorganisms (GCM) 10K type strain sequencing project: providing services to taxonomists for standard genome sequencing and annotation.</title>
        <authorList>
            <consortium name="The Broad Institute Genomics Platform"/>
            <consortium name="The Broad Institute Genome Sequencing Center for Infectious Disease"/>
            <person name="Wu L."/>
            <person name="Ma J."/>
        </authorList>
    </citation>
    <scope>NUCLEOTIDE SEQUENCE [LARGE SCALE GENOMIC DNA]</scope>
    <source>
        <strain evidence="2 3">NBRC 111368</strain>
    </source>
</reference>
<evidence type="ECO:0000259" key="1">
    <source>
        <dbReference type="Pfam" id="PF25922"/>
    </source>
</evidence>
<sequence length="102" mass="11220">MSQTAARVVVSYPASLGDWSRDQLTSDRFRTYFRRTLGEVREGEEFAEFVDVGCCGNSPDIPLRIETVEGEGPVGEDTEIAFATREVGVESGWEVQSAAGRE</sequence>
<dbReference type="Pfam" id="PF25922">
    <property type="entry name" value="DUF7968"/>
    <property type="match status" value="1"/>
</dbReference>
<organism evidence="2 3">
    <name type="scientific">Halobium palmae</name>
    <dbReference type="NCBI Taxonomy" id="1776492"/>
    <lineage>
        <taxon>Archaea</taxon>
        <taxon>Methanobacteriati</taxon>
        <taxon>Methanobacteriota</taxon>
        <taxon>Stenosarchaea group</taxon>
        <taxon>Halobacteria</taxon>
        <taxon>Halobacteriales</taxon>
        <taxon>Haloferacaceae</taxon>
        <taxon>Halobium</taxon>
    </lineage>
</organism>
<protein>
    <recommendedName>
        <fullName evidence="1">DUF7968 domain-containing protein</fullName>
    </recommendedName>
</protein>
<proteinExistence type="predicted"/>